<dbReference type="AlphaFoldDB" id="A0A6A6WXB2"/>
<dbReference type="InterPro" id="IPR017771">
    <property type="entry name" value="Cyanamide_hydratase_HD"/>
</dbReference>
<dbReference type="SUPFAM" id="SSF109604">
    <property type="entry name" value="HD-domain/PDEase-like"/>
    <property type="match status" value="1"/>
</dbReference>
<dbReference type="EMBL" id="MU002191">
    <property type="protein sequence ID" value="KAF2788732.1"/>
    <property type="molecule type" value="Genomic_DNA"/>
</dbReference>
<organism evidence="3 4">
    <name type="scientific">Melanomma pulvis-pyrius CBS 109.77</name>
    <dbReference type="NCBI Taxonomy" id="1314802"/>
    <lineage>
        <taxon>Eukaryota</taxon>
        <taxon>Fungi</taxon>
        <taxon>Dikarya</taxon>
        <taxon>Ascomycota</taxon>
        <taxon>Pezizomycotina</taxon>
        <taxon>Dothideomycetes</taxon>
        <taxon>Pleosporomycetidae</taxon>
        <taxon>Pleosporales</taxon>
        <taxon>Melanommataceae</taxon>
        <taxon>Melanomma</taxon>
    </lineage>
</organism>
<dbReference type="PROSITE" id="PS51831">
    <property type="entry name" value="HD"/>
    <property type="match status" value="1"/>
</dbReference>
<dbReference type="CDD" id="cd00077">
    <property type="entry name" value="HDc"/>
    <property type="match status" value="1"/>
</dbReference>
<evidence type="ECO:0000313" key="4">
    <source>
        <dbReference type="Proteomes" id="UP000799757"/>
    </source>
</evidence>
<dbReference type="InterPro" id="IPR003607">
    <property type="entry name" value="HD/PDEase_dom"/>
</dbReference>
<name>A0A6A6WXB2_9PLEO</name>
<protein>
    <submittedName>
        <fullName evidence="3">Cyanamide hydratase</fullName>
    </submittedName>
</protein>
<sequence>MSDGNNNQELAANGWTAVPRSHPQGLSHVDRTSRAKISVNDVKLPDSDLVRRTYEYAKQELPEKTFNHSMRVYYYGAAIVQHHLTQMKPLLETYFLTCLLHDIGTTEKNLKGTRMSFEFYGAFQALNFLQENGSSKDQAESVTEAIIRHADLGETGMITSVGQLIQLATVFDNIGANPHLIHKDTIANVVAAFPRNEWSSCFAAAMVEEMELKPWCHTTANEGFIEAVKGNTLMEPWE</sequence>
<feature type="region of interest" description="Disordered" evidence="1">
    <location>
        <begin position="13"/>
        <end position="32"/>
    </location>
</feature>
<dbReference type="Pfam" id="PF01966">
    <property type="entry name" value="HD"/>
    <property type="match status" value="1"/>
</dbReference>
<dbReference type="Gene3D" id="1.10.3210.10">
    <property type="entry name" value="Hypothetical protein af1432"/>
    <property type="match status" value="1"/>
</dbReference>
<dbReference type="Proteomes" id="UP000799757">
    <property type="component" value="Unassembled WGS sequence"/>
</dbReference>
<keyword evidence="4" id="KW-1185">Reference proteome</keyword>
<evidence type="ECO:0000259" key="2">
    <source>
        <dbReference type="PROSITE" id="PS51831"/>
    </source>
</evidence>
<proteinExistence type="predicted"/>
<dbReference type="NCBIfam" id="TIGR03401">
    <property type="entry name" value="cyanamide_fam"/>
    <property type="match status" value="1"/>
</dbReference>
<evidence type="ECO:0000313" key="3">
    <source>
        <dbReference type="EMBL" id="KAF2788732.1"/>
    </source>
</evidence>
<gene>
    <name evidence="3" type="ORF">K505DRAFT_103761</name>
</gene>
<dbReference type="OrthoDB" id="409121at2759"/>
<dbReference type="PANTHER" id="PTHR35569">
    <property type="entry name" value="CYANAMIDE HYDRATASE DDI2-RELATED"/>
    <property type="match status" value="1"/>
</dbReference>
<feature type="domain" description="HD" evidence="2">
    <location>
        <begin position="65"/>
        <end position="174"/>
    </location>
</feature>
<dbReference type="PANTHER" id="PTHR35569:SF1">
    <property type="entry name" value="CYANAMIDE HYDRATASE DDI2-RELATED"/>
    <property type="match status" value="1"/>
</dbReference>
<dbReference type="InterPro" id="IPR006674">
    <property type="entry name" value="HD_domain"/>
</dbReference>
<accession>A0A6A6WXB2</accession>
<evidence type="ECO:0000256" key="1">
    <source>
        <dbReference type="SAM" id="MobiDB-lite"/>
    </source>
</evidence>
<reference evidence="3" key="1">
    <citation type="journal article" date="2020" name="Stud. Mycol.">
        <title>101 Dothideomycetes genomes: a test case for predicting lifestyles and emergence of pathogens.</title>
        <authorList>
            <person name="Haridas S."/>
            <person name="Albert R."/>
            <person name="Binder M."/>
            <person name="Bloem J."/>
            <person name="Labutti K."/>
            <person name="Salamov A."/>
            <person name="Andreopoulos B."/>
            <person name="Baker S."/>
            <person name="Barry K."/>
            <person name="Bills G."/>
            <person name="Bluhm B."/>
            <person name="Cannon C."/>
            <person name="Castanera R."/>
            <person name="Culley D."/>
            <person name="Daum C."/>
            <person name="Ezra D."/>
            <person name="Gonzalez J."/>
            <person name="Henrissat B."/>
            <person name="Kuo A."/>
            <person name="Liang C."/>
            <person name="Lipzen A."/>
            <person name="Lutzoni F."/>
            <person name="Magnuson J."/>
            <person name="Mondo S."/>
            <person name="Nolan M."/>
            <person name="Ohm R."/>
            <person name="Pangilinan J."/>
            <person name="Park H.-J."/>
            <person name="Ramirez L."/>
            <person name="Alfaro M."/>
            <person name="Sun H."/>
            <person name="Tritt A."/>
            <person name="Yoshinaga Y."/>
            <person name="Zwiers L.-H."/>
            <person name="Turgeon B."/>
            <person name="Goodwin S."/>
            <person name="Spatafora J."/>
            <person name="Crous P."/>
            <person name="Grigoriev I."/>
        </authorList>
    </citation>
    <scope>NUCLEOTIDE SEQUENCE</scope>
    <source>
        <strain evidence="3">CBS 109.77</strain>
    </source>
</reference>
<dbReference type="SMART" id="SM00471">
    <property type="entry name" value="HDc"/>
    <property type="match status" value="1"/>
</dbReference>